<keyword evidence="3" id="KW-1185">Reference proteome</keyword>
<comment type="caution">
    <text evidence="2">The sequence shown here is derived from an EMBL/GenBank/DDBJ whole genome shotgun (WGS) entry which is preliminary data.</text>
</comment>
<reference evidence="2 3" key="1">
    <citation type="journal article" date="2024" name="J Genomics">
        <title>Draft genome sequencing and assembly of Favolaschia claudopus CIRM-BRFM 2984 isolated from oak limbs.</title>
        <authorList>
            <person name="Navarro D."/>
            <person name="Drula E."/>
            <person name="Chaduli D."/>
            <person name="Cazenave R."/>
            <person name="Ahrendt S."/>
            <person name="Wang J."/>
            <person name="Lipzen A."/>
            <person name="Daum C."/>
            <person name="Barry K."/>
            <person name="Grigoriev I.V."/>
            <person name="Favel A."/>
            <person name="Rosso M.N."/>
            <person name="Martin F."/>
        </authorList>
    </citation>
    <scope>NUCLEOTIDE SEQUENCE [LARGE SCALE GENOMIC DNA]</scope>
    <source>
        <strain evidence="2 3">CIRM-BRFM 2984</strain>
    </source>
</reference>
<keyword evidence="1" id="KW-0472">Membrane</keyword>
<proteinExistence type="predicted"/>
<keyword evidence="1" id="KW-1133">Transmembrane helix</keyword>
<keyword evidence="1" id="KW-0812">Transmembrane</keyword>
<dbReference type="Proteomes" id="UP001362999">
    <property type="component" value="Unassembled WGS sequence"/>
</dbReference>
<name>A0AAW0DRQ0_9AGAR</name>
<sequence>MPGGRRLDDTSPRSISSTMYLQAEYSRILAIPLARLPTSRTGRSMKCLCRTIYSAAPILWAPVSLVLSIKVCWDAGKNQQNPLSASKEKRKTQAQTQAVVEVETMRDTQATSEVKLVFHMAVGPSESAVALSLFNSVWKINRFGLMGIRTGITAFNRSKLNSLVTVGPVVSARSPQNLVLGFGVLFFIIDLGVFVPCVIGLLEPRR</sequence>
<organism evidence="2 3">
    <name type="scientific">Favolaschia claudopus</name>
    <dbReference type="NCBI Taxonomy" id="2862362"/>
    <lineage>
        <taxon>Eukaryota</taxon>
        <taxon>Fungi</taxon>
        <taxon>Dikarya</taxon>
        <taxon>Basidiomycota</taxon>
        <taxon>Agaricomycotina</taxon>
        <taxon>Agaricomycetes</taxon>
        <taxon>Agaricomycetidae</taxon>
        <taxon>Agaricales</taxon>
        <taxon>Marasmiineae</taxon>
        <taxon>Mycenaceae</taxon>
        <taxon>Favolaschia</taxon>
    </lineage>
</organism>
<dbReference type="AlphaFoldDB" id="A0AAW0DRQ0"/>
<gene>
    <name evidence="2" type="ORF">R3P38DRAFT_1354021</name>
</gene>
<protein>
    <submittedName>
        <fullName evidence="2">Uncharacterized protein</fullName>
    </submittedName>
</protein>
<dbReference type="EMBL" id="JAWWNJ010000005">
    <property type="protein sequence ID" value="KAK7055377.1"/>
    <property type="molecule type" value="Genomic_DNA"/>
</dbReference>
<evidence type="ECO:0000313" key="2">
    <source>
        <dbReference type="EMBL" id="KAK7055377.1"/>
    </source>
</evidence>
<feature type="transmembrane region" description="Helical" evidence="1">
    <location>
        <begin position="178"/>
        <end position="202"/>
    </location>
</feature>
<accession>A0AAW0DRQ0</accession>
<evidence type="ECO:0000313" key="3">
    <source>
        <dbReference type="Proteomes" id="UP001362999"/>
    </source>
</evidence>
<evidence type="ECO:0000256" key="1">
    <source>
        <dbReference type="SAM" id="Phobius"/>
    </source>
</evidence>